<dbReference type="EMBL" id="QFWQ01000005">
    <property type="protein sequence ID" value="RCS30074.1"/>
    <property type="molecule type" value="Genomic_DNA"/>
</dbReference>
<dbReference type="InterPro" id="IPR028998">
    <property type="entry name" value="RimP_C"/>
</dbReference>
<evidence type="ECO:0000259" key="5">
    <source>
        <dbReference type="Pfam" id="PF17384"/>
    </source>
</evidence>
<keyword evidence="1 3" id="KW-0963">Cytoplasm</keyword>
<gene>
    <name evidence="3" type="primary">rimP</name>
    <name evidence="6" type="ORF">DEO45_08365</name>
</gene>
<dbReference type="InterPro" id="IPR036847">
    <property type="entry name" value="RimP_C_sf"/>
</dbReference>
<comment type="similarity">
    <text evidence="3">Belongs to the RimP family.</text>
</comment>
<dbReference type="SUPFAM" id="SSF74942">
    <property type="entry name" value="YhbC-like, C-terminal domain"/>
    <property type="match status" value="1"/>
</dbReference>
<keyword evidence="7" id="KW-1185">Reference proteome</keyword>
<dbReference type="AlphaFoldDB" id="A0A368KDT5"/>
<dbReference type="Pfam" id="PF17384">
    <property type="entry name" value="DUF150_C"/>
    <property type="match status" value="1"/>
</dbReference>
<dbReference type="PANTHER" id="PTHR33867:SF1">
    <property type="entry name" value="RIBOSOME MATURATION FACTOR RIMP"/>
    <property type="match status" value="1"/>
</dbReference>
<dbReference type="Proteomes" id="UP000252387">
    <property type="component" value="Unassembled WGS sequence"/>
</dbReference>
<dbReference type="InterPro" id="IPR035956">
    <property type="entry name" value="RimP_N_sf"/>
</dbReference>
<dbReference type="Pfam" id="PF02576">
    <property type="entry name" value="RimP_N"/>
    <property type="match status" value="1"/>
</dbReference>
<dbReference type="GO" id="GO:0000028">
    <property type="term" value="P:ribosomal small subunit assembly"/>
    <property type="evidence" value="ECO:0007669"/>
    <property type="project" value="TreeGrafter"/>
</dbReference>
<reference evidence="6 7" key="1">
    <citation type="submission" date="2018-05" db="EMBL/GenBank/DDBJ databases">
        <title>Draft genome sequence of Rhodanobacter denitrificans Yn1 isolated from gold copper mine.</title>
        <authorList>
            <person name="Yang N."/>
            <person name="Mazhar H.S."/>
            <person name="Rensing C."/>
        </authorList>
    </citation>
    <scope>NUCLEOTIDE SEQUENCE [LARGE SCALE GENOMIC DNA]</scope>
    <source>
        <strain evidence="6 7">Yn1</strain>
    </source>
</reference>
<dbReference type="OrthoDB" id="9805006at2"/>
<name>A0A368KDT5_9GAMM</name>
<organism evidence="6 7">
    <name type="scientific">Rhodanobacter denitrificans</name>
    <dbReference type="NCBI Taxonomy" id="666685"/>
    <lineage>
        <taxon>Bacteria</taxon>
        <taxon>Pseudomonadati</taxon>
        <taxon>Pseudomonadota</taxon>
        <taxon>Gammaproteobacteria</taxon>
        <taxon>Lysobacterales</taxon>
        <taxon>Rhodanobacteraceae</taxon>
        <taxon>Rhodanobacter</taxon>
    </lineage>
</organism>
<sequence length="242" mass="26707">MQESLLVRLFCWAQGRVVRGRLGQHLHRKELHGVGHRRDREMGRWSPFFVSAVLTGDLGRLPMDTQALAQRFSGVLADLGLECLGVEFTPSHGQSTLRVYLDLLDKEAGDGERREVGIEDCETASRELSALLDVEDPVPGHYVLEVSSPGLDRPLFTAAQFARAGGQEVKVLLRAPLEGRRRLRGKLVSVEGERIVLEAEGKTFEFDHALVESARVVPDWVALGYAPQPKPGGKAPAKKKVD</sequence>
<evidence type="ECO:0000259" key="4">
    <source>
        <dbReference type="Pfam" id="PF02576"/>
    </source>
</evidence>
<evidence type="ECO:0000256" key="3">
    <source>
        <dbReference type="HAMAP-Rule" id="MF_01077"/>
    </source>
</evidence>
<keyword evidence="2 3" id="KW-0690">Ribosome biogenesis</keyword>
<feature type="domain" description="Ribosome maturation factor RimP N-terminal" evidence="4">
    <location>
        <begin position="74"/>
        <end position="152"/>
    </location>
</feature>
<dbReference type="PANTHER" id="PTHR33867">
    <property type="entry name" value="RIBOSOME MATURATION FACTOR RIMP"/>
    <property type="match status" value="1"/>
</dbReference>
<feature type="domain" description="Ribosome maturation factor RimP C-terminal" evidence="5">
    <location>
        <begin position="155"/>
        <end position="220"/>
    </location>
</feature>
<evidence type="ECO:0000313" key="7">
    <source>
        <dbReference type="Proteomes" id="UP000252387"/>
    </source>
</evidence>
<protein>
    <recommendedName>
        <fullName evidence="3">Ribosome maturation factor RimP</fullName>
    </recommendedName>
</protein>
<dbReference type="InterPro" id="IPR028989">
    <property type="entry name" value="RimP_N"/>
</dbReference>
<dbReference type="HAMAP" id="MF_01077">
    <property type="entry name" value="RimP"/>
    <property type="match status" value="1"/>
</dbReference>
<dbReference type="GO" id="GO:0006412">
    <property type="term" value="P:translation"/>
    <property type="evidence" value="ECO:0007669"/>
    <property type="project" value="TreeGrafter"/>
</dbReference>
<accession>A0A368KDT5</accession>
<dbReference type="CDD" id="cd01734">
    <property type="entry name" value="YlxS_C"/>
    <property type="match status" value="1"/>
</dbReference>
<comment type="caution">
    <text evidence="6">The sequence shown here is derived from an EMBL/GenBank/DDBJ whole genome shotgun (WGS) entry which is preliminary data.</text>
</comment>
<dbReference type="FunFam" id="3.30.300.70:FF:000001">
    <property type="entry name" value="Ribosome maturation factor RimP"/>
    <property type="match status" value="1"/>
</dbReference>
<dbReference type="Gene3D" id="3.30.300.70">
    <property type="entry name" value="RimP-like superfamily, N-terminal"/>
    <property type="match status" value="1"/>
</dbReference>
<dbReference type="GO" id="GO:0005829">
    <property type="term" value="C:cytosol"/>
    <property type="evidence" value="ECO:0007669"/>
    <property type="project" value="TreeGrafter"/>
</dbReference>
<comment type="function">
    <text evidence="3">Required for maturation of 30S ribosomal subunits.</text>
</comment>
<dbReference type="InterPro" id="IPR003728">
    <property type="entry name" value="Ribosome_maturation_RimP"/>
</dbReference>
<evidence type="ECO:0000256" key="2">
    <source>
        <dbReference type="ARBA" id="ARBA00022517"/>
    </source>
</evidence>
<evidence type="ECO:0000256" key="1">
    <source>
        <dbReference type="ARBA" id="ARBA00022490"/>
    </source>
</evidence>
<evidence type="ECO:0000313" key="6">
    <source>
        <dbReference type="EMBL" id="RCS30074.1"/>
    </source>
</evidence>
<dbReference type="SUPFAM" id="SSF75420">
    <property type="entry name" value="YhbC-like, N-terminal domain"/>
    <property type="match status" value="1"/>
</dbReference>
<proteinExistence type="inferred from homology"/>
<dbReference type="Gene3D" id="2.30.30.180">
    <property type="entry name" value="Ribosome maturation factor RimP, C-terminal domain"/>
    <property type="match status" value="1"/>
</dbReference>
<comment type="subcellular location">
    <subcellularLocation>
        <location evidence="3">Cytoplasm</location>
    </subcellularLocation>
</comment>